<dbReference type="AlphaFoldDB" id="A0A6G0TBV7"/>
<keyword evidence="2" id="KW-1185">Reference proteome</keyword>
<protein>
    <submittedName>
        <fullName evidence="1">Uncharacterized protein</fullName>
    </submittedName>
</protein>
<name>A0A6G0TBV7_APHGL</name>
<reference evidence="1 2" key="1">
    <citation type="submission" date="2019-08" db="EMBL/GenBank/DDBJ databases">
        <title>The genome of the soybean aphid Biotype 1, its phylome, world population structure and adaptation to the North American continent.</title>
        <authorList>
            <person name="Giordano R."/>
            <person name="Donthu R.K."/>
            <person name="Hernandez A.G."/>
            <person name="Wright C.L."/>
            <person name="Zimin A.V."/>
        </authorList>
    </citation>
    <scope>NUCLEOTIDE SEQUENCE [LARGE SCALE GENOMIC DNA]</scope>
    <source>
        <tissue evidence="1">Whole aphids</tissue>
    </source>
</reference>
<accession>A0A6G0TBV7</accession>
<comment type="caution">
    <text evidence="1">The sequence shown here is derived from an EMBL/GenBank/DDBJ whole genome shotgun (WGS) entry which is preliminary data.</text>
</comment>
<gene>
    <name evidence="1" type="ORF">AGLY_011704</name>
</gene>
<sequence>MQMLNIKKFLGVYVEKWGCHLDQNYQNNSNFKLDEYNLINHNINTANISAISEYSLAIPSKNAAVERIFQPLYVKQKNRVLVETNHSNQFISIQMKIEQFFVHYIKKHTEIYLNNDIDRPDIDKNKIPIIQYNKDKRHIAIKSSTKQSSTSPGFKNNSPNEYFIKFPISEKSFLYSLTNPKLWT</sequence>
<organism evidence="1 2">
    <name type="scientific">Aphis glycines</name>
    <name type="common">Soybean aphid</name>
    <dbReference type="NCBI Taxonomy" id="307491"/>
    <lineage>
        <taxon>Eukaryota</taxon>
        <taxon>Metazoa</taxon>
        <taxon>Ecdysozoa</taxon>
        <taxon>Arthropoda</taxon>
        <taxon>Hexapoda</taxon>
        <taxon>Insecta</taxon>
        <taxon>Pterygota</taxon>
        <taxon>Neoptera</taxon>
        <taxon>Paraneoptera</taxon>
        <taxon>Hemiptera</taxon>
        <taxon>Sternorrhyncha</taxon>
        <taxon>Aphidomorpha</taxon>
        <taxon>Aphidoidea</taxon>
        <taxon>Aphididae</taxon>
        <taxon>Aphidini</taxon>
        <taxon>Aphis</taxon>
        <taxon>Aphis</taxon>
    </lineage>
</organism>
<dbReference type="EMBL" id="VYZN01000044">
    <property type="protein sequence ID" value="KAE9529608.1"/>
    <property type="molecule type" value="Genomic_DNA"/>
</dbReference>
<proteinExistence type="predicted"/>
<evidence type="ECO:0000313" key="1">
    <source>
        <dbReference type="EMBL" id="KAE9529608.1"/>
    </source>
</evidence>
<evidence type="ECO:0000313" key="2">
    <source>
        <dbReference type="Proteomes" id="UP000475862"/>
    </source>
</evidence>
<dbReference type="Proteomes" id="UP000475862">
    <property type="component" value="Unassembled WGS sequence"/>
</dbReference>